<reference evidence="11" key="1">
    <citation type="journal article" date="2011" name="Nat. Commun.">
        <title>Effector diversification within compartments of the Leptosphaeria maculans genome affected by Repeat-Induced Point mutations.</title>
        <authorList>
            <person name="Rouxel T."/>
            <person name="Grandaubert J."/>
            <person name="Hane J.K."/>
            <person name="Hoede C."/>
            <person name="van de Wouw A.P."/>
            <person name="Couloux A."/>
            <person name="Dominguez V."/>
            <person name="Anthouard V."/>
            <person name="Bally P."/>
            <person name="Bourras S."/>
            <person name="Cozijnsen A.J."/>
            <person name="Ciuffetti L.M."/>
            <person name="Degrave A."/>
            <person name="Dilmaghani A."/>
            <person name="Duret L."/>
            <person name="Fudal I."/>
            <person name="Goodwin S.B."/>
            <person name="Gout L."/>
            <person name="Glaser N."/>
            <person name="Linglin J."/>
            <person name="Kema G.H.J."/>
            <person name="Lapalu N."/>
            <person name="Lawrence C.B."/>
            <person name="May K."/>
            <person name="Meyer M."/>
            <person name="Ollivier B."/>
            <person name="Poulain J."/>
            <person name="Schoch C.L."/>
            <person name="Simon A."/>
            <person name="Spatafora J.W."/>
            <person name="Stachowiak A."/>
            <person name="Turgeon B.G."/>
            <person name="Tyler B.M."/>
            <person name="Vincent D."/>
            <person name="Weissenbach J."/>
            <person name="Amselem J."/>
            <person name="Quesneville H."/>
            <person name="Oliver R.P."/>
            <person name="Wincker P."/>
            <person name="Balesdent M.-H."/>
            <person name="Howlett B.J."/>
        </authorList>
    </citation>
    <scope>NUCLEOTIDE SEQUENCE [LARGE SCALE GENOMIC DNA]</scope>
    <source>
        <strain evidence="11">JN3 / isolate v23.1.3 / race Av1-4-5-6-7-8</strain>
    </source>
</reference>
<dbReference type="InterPro" id="IPR003000">
    <property type="entry name" value="Sirtuin"/>
</dbReference>
<comment type="cofactor">
    <cofactor evidence="1">
        <name>Zn(2+)</name>
        <dbReference type="ChEBI" id="CHEBI:29105"/>
    </cofactor>
</comment>
<dbReference type="SUPFAM" id="SSF52467">
    <property type="entry name" value="DHS-like NAD/FAD-binding domain"/>
    <property type="match status" value="1"/>
</dbReference>
<feature type="domain" description="Deacetylase sirtuin-type" evidence="9">
    <location>
        <begin position="122"/>
        <end position="384"/>
    </location>
</feature>
<dbReference type="AlphaFoldDB" id="E5AC80"/>
<dbReference type="GO" id="GO:0005634">
    <property type="term" value="C:nucleus"/>
    <property type="evidence" value="ECO:0007669"/>
    <property type="project" value="TreeGrafter"/>
</dbReference>
<keyword evidence="11" id="KW-1185">Reference proteome</keyword>
<feature type="compositionally biased region" description="Basic residues" evidence="8">
    <location>
        <begin position="95"/>
        <end position="106"/>
    </location>
</feature>
<evidence type="ECO:0000256" key="3">
    <source>
        <dbReference type="ARBA" id="ARBA00022679"/>
    </source>
</evidence>
<dbReference type="HOGENOM" id="CLU_023643_0_0_1"/>
<dbReference type="PROSITE" id="PS50305">
    <property type="entry name" value="SIRTUIN"/>
    <property type="match status" value="1"/>
</dbReference>
<dbReference type="FunCoup" id="E5AC80">
    <property type="interactions" value="432"/>
</dbReference>
<dbReference type="InterPro" id="IPR026590">
    <property type="entry name" value="Ssirtuin_cat_dom"/>
</dbReference>
<dbReference type="OrthoDB" id="420264at2759"/>
<evidence type="ECO:0000256" key="6">
    <source>
        <dbReference type="ARBA" id="ARBA00023027"/>
    </source>
</evidence>
<evidence type="ECO:0000313" key="10">
    <source>
        <dbReference type="EMBL" id="CBY02082.1"/>
    </source>
</evidence>
<accession>E5AC80</accession>
<proteinExistence type="inferred from homology"/>
<dbReference type="STRING" id="985895.E5AC80"/>
<keyword evidence="4 7" id="KW-0479">Metal-binding</keyword>
<evidence type="ECO:0000256" key="1">
    <source>
        <dbReference type="ARBA" id="ARBA00001947"/>
    </source>
</evidence>
<gene>
    <name evidence="10" type="ORF">LEMA_P008690.1</name>
</gene>
<dbReference type="PANTHER" id="PTHR11085:SF6">
    <property type="entry name" value="NAD-DEPENDENT PROTEIN DEACETYLASE SIRTUIN-2"/>
    <property type="match status" value="1"/>
</dbReference>
<sequence length="507" mass="56239">MAIVFGRVESTRLYACLGMTRPAMDRTPEPRAVIFVGSLLLISRHSGITEEHSITQTSTANPASPYSRNIGRKHKAHRQQAQQDKAWRNAEKGRGKPGKGRGKRSKMGSEESRVVDENVEPQTLQARTLEALAQYIREGKARKIVVMTGAGISTSAGIPDFRSPDTGLYANLSRLNLPYAEAVFDISYFRTNPEPFYTLAQELYPGKFRPTITHSFIALLEKKGLLLKLFTQNIDCLEREAGVSDERIIEAHGSFAKQSCIDCKYPYPADLMHEAISSKTVPRCQNPTCNGLVKPEIVFFGEQLPAAFFDNRSLPAEADLCIIMGTSLSVHPFASLPQMCRPETPRLLINSEQVGGLGDRADDVLLLEDCDEGVKRLASALGWLEELEALWATTARDEAPPTQEKKTRDEILQAEVEKLTREVEENLRLGKQQQAWLDNHVDEKIARNNDQDAENATPDLTAPSPPDQVQSKLLAPVATSPPTLAKTDPGGRLDHVFPFLKKERGML</sequence>
<dbReference type="OMA" id="ATHSCID"/>
<dbReference type="GO" id="GO:0017136">
    <property type="term" value="F:histone deacetylase activity, NAD-dependent"/>
    <property type="evidence" value="ECO:0007669"/>
    <property type="project" value="TreeGrafter"/>
</dbReference>
<feature type="binding site" evidence="7">
    <location>
        <position position="289"/>
    </location>
    <ligand>
        <name>Zn(2+)</name>
        <dbReference type="ChEBI" id="CHEBI:29105"/>
    </ligand>
</feature>
<feature type="compositionally biased region" description="Polar residues" evidence="8">
    <location>
        <begin position="54"/>
        <end position="67"/>
    </location>
</feature>
<dbReference type="Pfam" id="PF02146">
    <property type="entry name" value="SIR2"/>
    <property type="match status" value="1"/>
</dbReference>
<dbReference type="Proteomes" id="UP000002668">
    <property type="component" value="Genome"/>
</dbReference>
<dbReference type="Gene3D" id="3.40.50.1220">
    <property type="entry name" value="TPP-binding domain"/>
    <property type="match status" value="1"/>
</dbReference>
<dbReference type="VEuPathDB" id="FungiDB:LEMA_P008690.1"/>
<evidence type="ECO:0000256" key="2">
    <source>
        <dbReference type="ARBA" id="ARBA00006924"/>
    </source>
</evidence>
<evidence type="ECO:0000259" key="9">
    <source>
        <dbReference type="PROSITE" id="PS50305"/>
    </source>
</evidence>
<evidence type="ECO:0000256" key="8">
    <source>
        <dbReference type="SAM" id="MobiDB-lite"/>
    </source>
</evidence>
<dbReference type="InterPro" id="IPR029035">
    <property type="entry name" value="DHS-like_NAD/FAD-binding_dom"/>
</dbReference>
<name>E5AC80_LEPMJ</name>
<evidence type="ECO:0000313" key="11">
    <source>
        <dbReference type="Proteomes" id="UP000002668"/>
    </source>
</evidence>
<feature type="compositionally biased region" description="Basic and acidic residues" evidence="8">
    <location>
        <begin position="107"/>
        <end position="116"/>
    </location>
</feature>
<keyword evidence="6" id="KW-0520">NAD</keyword>
<evidence type="ECO:0000256" key="5">
    <source>
        <dbReference type="ARBA" id="ARBA00022833"/>
    </source>
</evidence>
<dbReference type="Gene3D" id="3.30.1600.10">
    <property type="entry name" value="SIR2/SIRT2 'Small Domain"/>
    <property type="match status" value="1"/>
</dbReference>
<comment type="similarity">
    <text evidence="2">Belongs to the sirtuin family. Class I subfamily.</text>
</comment>
<feature type="region of interest" description="Disordered" evidence="8">
    <location>
        <begin position="51"/>
        <end position="119"/>
    </location>
</feature>
<keyword evidence="3" id="KW-0808">Transferase</keyword>
<protein>
    <recommendedName>
        <fullName evidence="9">Deacetylase sirtuin-type domain-containing protein</fullName>
    </recommendedName>
</protein>
<dbReference type="InParanoid" id="E5AC80"/>
<dbReference type="EMBL" id="FP929139">
    <property type="protein sequence ID" value="CBY02082.1"/>
    <property type="molecule type" value="Genomic_DNA"/>
</dbReference>
<dbReference type="GO" id="GO:0070403">
    <property type="term" value="F:NAD+ binding"/>
    <property type="evidence" value="ECO:0007669"/>
    <property type="project" value="InterPro"/>
</dbReference>
<evidence type="ECO:0000256" key="7">
    <source>
        <dbReference type="PROSITE-ProRule" id="PRU00236"/>
    </source>
</evidence>
<evidence type="ECO:0000256" key="4">
    <source>
        <dbReference type="ARBA" id="ARBA00022723"/>
    </source>
</evidence>
<dbReference type="InterPro" id="IPR026591">
    <property type="entry name" value="Sirtuin_cat_small_dom_sf"/>
</dbReference>
<dbReference type="PANTHER" id="PTHR11085">
    <property type="entry name" value="NAD-DEPENDENT PROTEIN DEACYLASE SIRTUIN-5, MITOCHONDRIAL-RELATED"/>
    <property type="match status" value="1"/>
</dbReference>
<organism evidence="10 11">
    <name type="scientific">Leptosphaeria maculans (strain JN3 / isolate v23.1.3 / race Av1-4-5-6-7-8)</name>
    <name type="common">Blackleg fungus</name>
    <name type="synonym">Phoma lingam</name>
    <dbReference type="NCBI Taxonomy" id="985895"/>
    <lineage>
        <taxon>Eukaryota</taxon>
        <taxon>Fungi</taxon>
        <taxon>Dikarya</taxon>
        <taxon>Ascomycota</taxon>
        <taxon>Pezizomycotina</taxon>
        <taxon>Dothideomycetes</taxon>
        <taxon>Pleosporomycetidae</taxon>
        <taxon>Pleosporales</taxon>
        <taxon>Pleosporineae</taxon>
        <taxon>Leptosphaeriaceae</taxon>
        <taxon>Plenodomus</taxon>
        <taxon>Plenodomus lingam/Leptosphaeria maculans species complex</taxon>
    </lineage>
</organism>
<dbReference type="eggNOG" id="KOG2682">
    <property type="taxonomic scope" value="Eukaryota"/>
</dbReference>
<feature type="compositionally biased region" description="Basic and acidic residues" evidence="8">
    <location>
        <begin position="85"/>
        <end position="94"/>
    </location>
</feature>
<feature type="binding site" evidence="7">
    <location>
        <position position="260"/>
    </location>
    <ligand>
        <name>Zn(2+)</name>
        <dbReference type="ChEBI" id="CHEBI:29105"/>
    </ligand>
</feature>
<feature type="binding site" evidence="7">
    <location>
        <position position="263"/>
    </location>
    <ligand>
        <name>Zn(2+)</name>
        <dbReference type="ChEBI" id="CHEBI:29105"/>
    </ligand>
</feature>
<feature type="active site" description="Proton acceptor" evidence="7">
    <location>
        <position position="252"/>
    </location>
</feature>
<dbReference type="CDD" id="cd01408">
    <property type="entry name" value="SIRT1"/>
    <property type="match status" value="1"/>
</dbReference>
<dbReference type="GO" id="GO:0046872">
    <property type="term" value="F:metal ion binding"/>
    <property type="evidence" value="ECO:0007669"/>
    <property type="project" value="UniProtKB-KW"/>
</dbReference>
<dbReference type="InterPro" id="IPR050134">
    <property type="entry name" value="NAD-dep_sirtuin_deacylases"/>
</dbReference>
<feature type="binding site" evidence="7">
    <location>
        <position position="284"/>
    </location>
    <ligand>
        <name>Zn(2+)</name>
        <dbReference type="ChEBI" id="CHEBI:29105"/>
    </ligand>
</feature>
<keyword evidence="5 7" id="KW-0862">Zinc</keyword>